<evidence type="ECO:0000256" key="4">
    <source>
        <dbReference type="ARBA" id="ARBA00022729"/>
    </source>
</evidence>
<dbReference type="InterPro" id="IPR016286">
    <property type="entry name" value="FUC_metazoa-typ"/>
</dbReference>
<feature type="chain" id="PRO_5026887175" description="alpha-L-fucosidase" evidence="7">
    <location>
        <begin position="24"/>
        <end position="507"/>
    </location>
</feature>
<dbReference type="SUPFAM" id="SSF51445">
    <property type="entry name" value="(Trans)glycosidases"/>
    <property type="match status" value="1"/>
</dbReference>
<dbReference type="SMART" id="SM00812">
    <property type="entry name" value="Alpha_L_fucos"/>
    <property type="match status" value="1"/>
</dbReference>
<evidence type="ECO:0000256" key="1">
    <source>
        <dbReference type="ARBA" id="ARBA00004071"/>
    </source>
</evidence>
<dbReference type="Gene3D" id="3.20.20.80">
    <property type="entry name" value="Glycosidases"/>
    <property type="match status" value="1"/>
</dbReference>
<dbReference type="PIRSF" id="PIRSF001092">
    <property type="entry name" value="Alpha-L-fucosidase"/>
    <property type="match status" value="1"/>
</dbReference>
<proteinExistence type="inferred from homology"/>
<dbReference type="Pfam" id="PF01120">
    <property type="entry name" value="Alpha_L_fucos"/>
    <property type="match status" value="1"/>
</dbReference>
<dbReference type="GO" id="GO:0004560">
    <property type="term" value="F:alpha-L-fucosidase activity"/>
    <property type="evidence" value="ECO:0007669"/>
    <property type="project" value="UniProtKB-EC"/>
</dbReference>
<dbReference type="EMBL" id="CADCTQ010000195">
    <property type="protein sequence ID" value="CAA9254907.1"/>
    <property type="molecule type" value="Genomic_DNA"/>
</dbReference>
<dbReference type="InterPro" id="IPR017853">
    <property type="entry name" value="GH"/>
</dbReference>
<keyword evidence="4 7" id="KW-0732">Signal</keyword>
<dbReference type="InterPro" id="IPR000933">
    <property type="entry name" value="Glyco_hydro_29"/>
</dbReference>
<dbReference type="InterPro" id="IPR031919">
    <property type="entry name" value="Fucosidase_C"/>
</dbReference>
<comment type="similarity">
    <text evidence="2">Belongs to the glycosyl hydrolase 29 family.</text>
</comment>
<comment type="function">
    <text evidence="1">Alpha-L-fucosidase is responsible for hydrolyzing the alpha-1,6-linked fucose joined to the reducing-end N-acetylglucosamine of the carbohydrate moieties of glycoproteins.</text>
</comment>
<dbReference type="InterPro" id="IPR013780">
    <property type="entry name" value="Glyco_hydro_b"/>
</dbReference>
<evidence type="ECO:0000259" key="8">
    <source>
        <dbReference type="Pfam" id="PF01120"/>
    </source>
</evidence>
<dbReference type="PANTHER" id="PTHR10030">
    <property type="entry name" value="ALPHA-L-FUCOSIDASE"/>
    <property type="match status" value="1"/>
</dbReference>
<sequence>MNKPRLLSLAAALWLACLAPLHAQKKYEPTWESIDSRPVPQWFQDAKFGVFIHWGVYSVPSYIHINREGSVYDCYAEWYEVLAMSKPGPSRQFHDRVYGKDFAYRDFAPLFRAELWNPDAWAKLFKDAGAKYVILTSKHHDGYALWPSSSPYAKGWNAVEVGPKRDLVGDLTKSVRDQGLKMGLYFSLIEWESTPTQRAGNHEGYYLPAAVVNKYKIPADKMISGHIIPQMKELVTKYQPAILYPDGDWDEDYNRLQSLDFLSWLYNNAPNKDEIAVNDRWGQVRGKHGGYYSREYADTEDVGDEHPWEEIQGMGYSFGYNRNEDIADYRTSEELVHLLVNTVGRGGNLCLNVGPAADGTIPVIMQQRLLDIGAWLKVNGEAIYGTRTWKNPAEVKKTVATAAAAAGEKKEKSAAEAASTRSARTVFYSRKGDALYVLTTEWPKQGLNIAGLKGDKGLKVSLLGTAKPVSWENRKDGLHLTPPVLSPTELPARYAYVFRIDGLGPLK</sequence>
<dbReference type="Pfam" id="PF16757">
    <property type="entry name" value="Fucosidase_C"/>
    <property type="match status" value="1"/>
</dbReference>
<evidence type="ECO:0000256" key="2">
    <source>
        <dbReference type="ARBA" id="ARBA00007951"/>
    </source>
</evidence>
<evidence type="ECO:0000256" key="6">
    <source>
        <dbReference type="ARBA" id="ARBA00023295"/>
    </source>
</evidence>
<keyword evidence="6 10" id="KW-0326">Glycosidase</keyword>
<name>A0A6J4INC0_9SPHI</name>
<gene>
    <name evidence="10" type="ORF">AVDCRST_MAG56-2308</name>
</gene>
<protein>
    <recommendedName>
        <fullName evidence="3">alpha-L-fucosidase</fullName>
        <ecNumber evidence="3">3.2.1.51</ecNumber>
    </recommendedName>
</protein>
<dbReference type="PRINTS" id="PR00741">
    <property type="entry name" value="GLHYDRLASE29"/>
</dbReference>
<evidence type="ECO:0000256" key="7">
    <source>
        <dbReference type="SAM" id="SignalP"/>
    </source>
</evidence>
<dbReference type="InterPro" id="IPR057739">
    <property type="entry name" value="Glyco_hydro_29_N"/>
</dbReference>
<feature type="domain" description="Alpha-L-fucosidase C-terminal" evidence="9">
    <location>
        <begin position="424"/>
        <end position="500"/>
    </location>
</feature>
<feature type="signal peptide" evidence="7">
    <location>
        <begin position="1"/>
        <end position="23"/>
    </location>
</feature>
<dbReference type="PANTHER" id="PTHR10030:SF37">
    <property type="entry name" value="ALPHA-L-FUCOSIDASE-RELATED"/>
    <property type="match status" value="1"/>
</dbReference>
<dbReference type="Gene3D" id="2.60.40.1180">
    <property type="entry name" value="Golgi alpha-mannosidase II"/>
    <property type="match status" value="1"/>
</dbReference>
<evidence type="ECO:0000256" key="3">
    <source>
        <dbReference type="ARBA" id="ARBA00012662"/>
    </source>
</evidence>
<dbReference type="GO" id="GO:0005764">
    <property type="term" value="C:lysosome"/>
    <property type="evidence" value="ECO:0007669"/>
    <property type="project" value="TreeGrafter"/>
</dbReference>
<evidence type="ECO:0000259" key="9">
    <source>
        <dbReference type="Pfam" id="PF16757"/>
    </source>
</evidence>
<evidence type="ECO:0000313" key="10">
    <source>
        <dbReference type="EMBL" id="CAA9254907.1"/>
    </source>
</evidence>
<dbReference type="PROSITE" id="PS51257">
    <property type="entry name" value="PROKAR_LIPOPROTEIN"/>
    <property type="match status" value="1"/>
</dbReference>
<dbReference type="AlphaFoldDB" id="A0A6J4INC0"/>
<accession>A0A6J4INC0</accession>
<dbReference type="GO" id="GO:0016139">
    <property type="term" value="P:glycoside catabolic process"/>
    <property type="evidence" value="ECO:0007669"/>
    <property type="project" value="TreeGrafter"/>
</dbReference>
<organism evidence="10">
    <name type="scientific">uncultured Cytophagales bacterium</name>
    <dbReference type="NCBI Taxonomy" id="158755"/>
    <lineage>
        <taxon>Bacteria</taxon>
        <taxon>Pseudomonadati</taxon>
        <taxon>Bacteroidota</taxon>
        <taxon>Sphingobacteriia</taxon>
        <taxon>Sphingobacteriales</taxon>
        <taxon>environmental samples</taxon>
    </lineage>
</organism>
<dbReference type="EC" id="3.2.1.51" evidence="3"/>
<evidence type="ECO:0000256" key="5">
    <source>
        <dbReference type="ARBA" id="ARBA00022801"/>
    </source>
</evidence>
<reference evidence="10" key="1">
    <citation type="submission" date="2020-02" db="EMBL/GenBank/DDBJ databases">
        <authorList>
            <person name="Meier V. D."/>
        </authorList>
    </citation>
    <scope>NUCLEOTIDE SEQUENCE</scope>
    <source>
        <strain evidence="10">AVDCRST_MAG56</strain>
    </source>
</reference>
<keyword evidence="5 10" id="KW-0378">Hydrolase</keyword>
<feature type="domain" description="Glycoside hydrolase family 29 N-terminal" evidence="8">
    <location>
        <begin position="21"/>
        <end position="381"/>
    </location>
</feature>
<dbReference type="GO" id="GO:0006004">
    <property type="term" value="P:fucose metabolic process"/>
    <property type="evidence" value="ECO:0007669"/>
    <property type="project" value="InterPro"/>
</dbReference>